<keyword evidence="5" id="KW-0418">Kinase</keyword>
<proteinExistence type="predicted"/>
<accession>A0AAD7NTZ9</accession>
<comment type="catalytic activity">
    <reaction evidence="7">
        <text>L-threonyl-[protein] + ATP = O-phospho-L-threonyl-[protein] + ADP + H(+)</text>
        <dbReference type="Rhea" id="RHEA:46608"/>
        <dbReference type="Rhea" id="RHEA-COMP:11060"/>
        <dbReference type="Rhea" id="RHEA-COMP:11605"/>
        <dbReference type="ChEBI" id="CHEBI:15378"/>
        <dbReference type="ChEBI" id="CHEBI:30013"/>
        <dbReference type="ChEBI" id="CHEBI:30616"/>
        <dbReference type="ChEBI" id="CHEBI:61977"/>
        <dbReference type="ChEBI" id="CHEBI:456216"/>
        <dbReference type="EC" id="2.7.11.1"/>
    </reaction>
</comment>
<evidence type="ECO:0000256" key="4">
    <source>
        <dbReference type="ARBA" id="ARBA00022741"/>
    </source>
</evidence>
<evidence type="ECO:0000313" key="10">
    <source>
        <dbReference type="EMBL" id="KAJ7774944.1"/>
    </source>
</evidence>
<evidence type="ECO:0000313" key="11">
    <source>
        <dbReference type="Proteomes" id="UP001215598"/>
    </source>
</evidence>
<evidence type="ECO:0000259" key="9">
    <source>
        <dbReference type="Pfam" id="PF01163"/>
    </source>
</evidence>
<dbReference type="Gene3D" id="1.10.510.10">
    <property type="entry name" value="Transferase(Phosphotransferase) domain 1"/>
    <property type="match status" value="1"/>
</dbReference>
<dbReference type="Proteomes" id="UP001215598">
    <property type="component" value="Unassembled WGS sequence"/>
</dbReference>
<evidence type="ECO:0000256" key="1">
    <source>
        <dbReference type="ARBA" id="ARBA00012513"/>
    </source>
</evidence>
<reference evidence="10" key="1">
    <citation type="submission" date="2023-03" db="EMBL/GenBank/DDBJ databases">
        <title>Massive genome expansion in bonnet fungi (Mycena s.s.) driven by repeated elements and novel gene families across ecological guilds.</title>
        <authorList>
            <consortium name="Lawrence Berkeley National Laboratory"/>
            <person name="Harder C.B."/>
            <person name="Miyauchi S."/>
            <person name="Viragh M."/>
            <person name="Kuo A."/>
            <person name="Thoen E."/>
            <person name="Andreopoulos B."/>
            <person name="Lu D."/>
            <person name="Skrede I."/>
            <person name="Drula E."/>
            <person name="Henrissat B."/>
            <person name="Morin E."/>
            <person name="Kohler A."/>
            <person name="Barry K."/>
            <person name="LaButti K."/>
            <person name="Morin E."/>
            <person name="Salamov A."/>
            <person name="Lipzen A."/>
            <person name="Mereny Z."/>
            <person name="Hegedus B."/>
            <person name="Baldrian P."/>
            <person name="Stursova M."/>
            <person name="Weitz H."/>
            <person name="Taylor A."/>
            <person name="Grigoriev I.V."/>
            <person name="Nagy L.G."/>
            <person name="Martin F."/>
            <person name="Kauserud H."/>
        </authorList>
    </citation>
    <scope>NUCLEOTIDE SEQUENCE</scope>
    <source>
        <strain evidence="10">CBHHK182m</strain>
    </source>
</reference>
<dbReference type="PROSITE" id="PS00109">
    <property type="entry name" value="PROTEIN_KINASE_TYR"/>
    <property type="match status" value="1"/>
</dbReference>
<keyword evidence="4" id="KW-0547">Nucleotide-binding</keyword>
<gene>
    <name evidence="10" type="ORF">B0H16DRAFT_1509012</name>
</gene>
<keyword evidence="11" id="KW-1185">Reference proteome</keyword>
<comment type="caution">
    <text evidence="10">The sequence shown here is derived from an EMBL/GenBank/DDBJ whole genome shotgun (WGS) entry which is preliminary data.</text>
</comment>
<protein>
    <recommendedName>
        <fullName evidence="1">non-specific serine/threonine protein kinase</fullName>
        <ecNumber evidence="1">2.7.11.1</ecNumber>
    </recommendedName>
</protein>
<dbReference type="EC" id="2.7.11.1" evidence="1"/>
<evidence type="ECO:0000256" key="2">
    <source>
        <dbReference type="ARBA" id="ARBA00022527"/>
    </source>
</evidence>
<keyword evidence="3" id="KW-0808">Transferase</keyword>
<sequence>MNNPATLRVKFPASQWPGWRVPEFSLTSRIPARDHDFTGRITVSVDPDTHSDYCSDSPVFRASIEGTETPVFALKFAMREDLVDDLEEEGRIYCDALQTLQGTAVPRCFGMYTGMGEEGQPIACLVLEYWGECLQQPFQLLSLDLKIQILERLGAIHREGLLHGDFAERNVLLFEGDVRIIDFDQTESGHDCHCKMDFTPGEKLPDMEEFGCDQLFEVCRYLRIWDTRDI</sequence>
<name>A0AAD7NTZ9_9AGAR</name>
<dbReference type="InterPro" id="IPR018934">
    <property type="entry name" value="RIO_dom"/>
</dbReference>
<dbReference type="GO" id="GO:0005524">
    <property type="term" value="F:ATP binding"/>
    <property type="evidence" value="ECO:0007669"/>
    <property type="project" value="UniProtKB-KW"/>
</dbReference>
<keyword evidence="2" id="KW-0723">Serine/threonine-protein kinase</keyword>
<evidence type="ECO:0000256" key="8">
    <source>
        <dbReference type="ARBA" id="ARBA00048679"/>
    </source>
</evidence>
<dbReference type="InterPro" id="IPR011009">
    <property type="entry name" value="Kinase-like_dom_sf"/>
</dbReference>
<dbReference type="AlphaFoldDB" id="A0AAD7NTZ9"/>
<evidence type="ECO:0000256" key="7">
    <source>
        <dbReference type="ARBA" id="ARBA00047899"/>
    </source>
</evidence>
<evidence type="ECO:0000256" key="5">
    <source>
        <dbReference type="ARBA" id="ARBA00022777"/>
    </source>
</evidence>
<dbReference type="InterPro" id="IPR008266">
    <property type="entry name" value="Tyr_kinase_AS"/>
</dbReference>
<keyword evidence="6" id="KW-0067">ATP-binding</keyword>
<dbReference type="SUPFAM" id="SSF56112">
    <property type="entry name" value="Protein kinase-like (PK-like)"/>
    <property type="match status" value="1"/>
</dbReference>
<evidence type="ECO:0000256" key="6">
    <source>
        <dbReference type="ARBA" id="ARBA00022840"/>
    </source>
</evidence>
<dbReference type="Pfam" id="PF01163">
    <property type="entry name" value="RIO1"/>
    <property type="match status" value="1"/>
</dbReference>
<dbReference type="GO" id="GO:0004674">
    <property type="term" value="F:protein serine/threonine kinase activity"/>
    <property type="evidence" value="ECO:0007669"/>
    <property type="project" value="UniProtKB-KW"/>
</dbReference>
<organism evidence="10 11">
    <name type="scientific">Mycena metata</name>
    <dbReference type="NCBI Taxonomy" id="1033252"/>
    <lineage>
        <taxon>Eukaryota</taxon>
        <taxon>Fungi</taxon>
        <taxon>Dikarya</taxon>
        <taxon>Basidiomycota</taxon>
        <taxon>Agaricomycotina</taxon>
        <taxon>Agaricomycetes</taxon>
        <taxon>Agaricomycetidae</taxon>
        <taxon>Agaricales</taxon>
        <taxon>Marasmiineae</taxon>
        <taxon>Mycenaceae</taxon>
        <taxon>Mycena</taxon>
    </lineage>
</organism>
<comment type="catalytic activity">
    <reaction evidence="8">
        <text>L-seryl-[protein] + ATP = O-phospho-L-seryl-[protein] + ADP + H(+)</text>
        <dbReference type="Rhea" id="RHEA:17989"/>
        <dbReference type="Rhea" id="RHEA-COMP:9863"/>
        <dbReference type="Rhea" id="RHEA-COMP:11604"/>
        <dbReference type="ChEBI" id="CHEBI:15378"/>
        <dbReference type="ChEBI" id="CHEBI:29999"/>
        <dbReference type="ChEBI" id="CHEBI:30616"/>
        <dbReference type="ChEBI" id="CHEBI:83421"/>
        <dbReference type="ChEBI" id="CHEBI:456216"/>
        <dbReference type="EC" id="2.7.11.1"/>
    </reaction>
</comment>
<feature type="domain" description="RIO-type" evidence="9">
    <location>
        <begin position="150"/>
        <end position="186"/>
    </location>
</feature>
<evidence type="ECO:0000256" key="3">
    <source>
        <dbReference type="ARBA" id="ARBA00022679"/>
    </source>
</evidence>
<dbReference type="EMBL" id="JARKIB010000011">
    <property type="protein sequence ID" value="KAJ7774944.1"/>
    <property type="molecule type" value="Genomic_DNA"/>
</dbReference>